<dbReference type="KEGG" id="cak:Caul_5195"/>
<dbReference type="EMBL" id="CP000928">
    <property type="protein sequence ID" value="ABZ74315.1"/>
    <property type="molecule type" value="Genomic_DNA"/>
</dbReference>
<keyword evidence="1" id="KW-0805">Transcription regulation</keyword>
<dbReference type="HOGENOM" id="CLU_017584_7_0_5"/>
<accession>B0T9E0</accession>
<keyword evidence="2" id="KW-0238">DNA-binding</keyword>
<evidence type="ECO:0000256" key="1">
    <source>
        <dbReference type="ARBA" id="ARBA00023015"/>
    </source>
</evidence>
<gene>
    <name evidence="6" type="ordered locus">Caul_5195</name>
</gene>
<keyword evidence="3" id="KW-0804">Transcription</keyword>
<dbReference type="Gene3D" id="1.10.10.10">
    <property type="entry name" value="Winged helix-like DNA-binding domain superfamily/Winged helix DNA-binding domain"/>
    <property type="match status" value="1"/>
</dbReference>
<feature type="domain" description="HTH gntR-type" evidence="5">
    <location>
        <begin position="54"/>
        <end position="113"/>
    </location>
</feature>
<feature type="region of interest" description="Disordered" evidence="4">
    <location>
        <begin position="1"/>
        <end position="33"/>
    </location>
</feature>
<geneLocation type="plasmid" evidence="6">
    <name>pCAUL01</name>
</geneLocation>
<evidence type="ECO:0000256" key="3">
    <source>
        <dbReference type="ARBA" id="ARBA00023163"/>
    </source>
</evidence>
<evidence type="ECO:0000259" key="5">
    <source>
        <dbReference type="SMART" id="SM00345"/>
    </source>
</evidence>
<proteinExistence type="predicted"/>
<reference evidence="6" key="1">
    <citation type="submission" date="2008-01" db="EMBL/GenBank/DDBJ databases">
        <title>Complete sequence of plasmid1 pCAUL01 of Caulobacter sp. K31.</title>
        <authorList>
            <consortium name="US DOE Joint Genome Institute"/>
            <person name="Copeland A."/>
            <person name="Lucas S."/>
            <person name="Lapidus A."/>
            <person name="Barry K."/>
            <person name="Glavina del Rio T."/>
            <person name="Dalin E."/>
            <person name="Tice H."/>
            <person name="Pitluck S."/>
            <person name="Bruce D."/>
            <person name="Goodwin L."/>
            <person name="Thompson L.S."/>
            <person name="Brettin T."/>
            <person name="Detter J.C."/>
            <person name="Han C."/>
            <person name="Schmutz J."/>
            <person name="Larimer F."/>
            <person name="Land M."/>
            <person name="Hauser L."/>
            <person name="Kyrpides N."/>
            <person name="Kim E."/>
            <person name="Stephens C."/>
            <person name="Richardson P."/>
        </authorList>
    </citation>
    <scope>NUCLEOTIDE SEQUENCE [LARGE SCALE GENOMIC DNA]</scope>
    <source>
        <strain evidence="6">K31</strain>
        <plasmid evidence="6">pCAUL01</plasmid>
    </source>
</reference>
<dbReference type="SMART" id="SM00345">
    <property type="entry name" value="HTH_GNTR"/>
    <property type="match status" value="1"/>
</dbReference>
<dbReference type="PANTHER" id="PTHR43537:SF5">
    <property type="entry name" value="UXU OPERON TRANSCRIPTIONAL REGULATOR"/>
    <property type="match status" value="1"/>
</dbReference>
<sequence length="251" mass="27525">MDQPAQAGMISASKRRSMRRSGRGRATPGVRAANLDRAAKGAAMIERAGTGERVYLAIKTFLLTESDHRPGERIEVADLSRRFGASATPVRAALHRLAGERLLVSHQGEGFSVPRVTEPGLTDLYQWNAALLVNAMRSTPSQAPPPTAPDFDPDHPILYLEGVFAALAAHCQNIEVEWAVAGANDRLHRARRAERALAPEFADEARELGQLLVAGDHNGLRQAIVTYHRKRLRLVPALARHLHGLGDRERR</sequence>
<dbReference type="GO" id="GO:0003677">
    <property type="term" value="F:DNA binding"/>
    <property type="evidence" value="ECO:0007669"/>
    <property type="project" value="UniProtKB-KW"/>
</dbReference>
<protein>
    <submittedName>
        <fullName evidence="6">Transcriptional regulator, GntR family</fullName>
    </submittedName>
</protein>
<evidence type="ECO:0000256" key="4">
    <source>
        <dbReference type="SAM" id="MobiDB-lite"/>
    </source>
</evidence>
<dbReference type="InterPro" id="IPR000524">
    <property type="entry name" value="Tscrpt_reg_HTH_GntR"/>
</dbReference>
<dbReference type="Pfam" id="PF00392">
    <property type="entry name" value="GntR"/>
    <property type="match status" value="1"/>
</dbReference>
<name>B0T9E0_CAUSK</name>
<dbReference type="InterPro" id="IPR036390">
    <property type="entry name" value="WH_DNA-bd_sf"/>
</dbReference>
<dbReference type="GO" id="GO:0003700">
    <property type="term" value="F:DNA-binding transcription factor activity"/>
    <property type="evidence" value="ECO:0007669"/>
    <property type="project" value="InterPro"/>
</dbReference>
<dbReference type="SUPFAM" id="SSF46785">
    <property type="entry name" value="Winged helix' DNA-binding domain"/>
    <property type="match status" value="1"/>
</dbReference>
<evidence type="ECO:0000313" key="6">
    <source>
        <dbReference type="EMBL" id="ABZ74315.1"/>
    </source>
</evidence>
<dbReference type="AlphaFoldDB" id="B0T9E0"/>
<evidence type="ECO:0000256" key="2">
    <source>
        <dbReference type="ARBA" id="ARBA00023125"/>
    </source>
</evidence>
<dbReference type="InterPro" id="IPR036388">
    <property type="entry name" value="WH-like_DNA-bd_sf"/>
</dbReference>
<organism evidence="6">
    <name type="scientific">Caulobacter sp. (strain K31)</name>
    <dbReference type="NCBI Taxonomy" id="366602"/>
    <lineage>
        <taxon>Bacteria</taxon>
        <taxon>Pseudomonadati</taxon>
        <taxon>Pseudomonadota</taxon>
        <taxon>Alphaproteobacteria</taxon>
        <taxon>Caulobacterales</taxon>
        <taxon>Caulobacteraceae</taxon>
        <taxon>Caulobacter</taxon>
    </lineage>
</organism>
<dbReference type="PANTHER" id="PTHR43537">
    <property type="entry name" value="TRANSCRIPTIONAL REGULATOR, GNTR FAMILY"/>
    <property type="match status" value="1"/>
</dbReference>
<feature type="compositionally biased region" description="Basic residues" evidence="4">
    <location>
        <begin position="13"/>
        <end position="23"/>
    </location>
</feature>
<keyword evidence="6" id="KW-0614">Plasmid</keyword>